<accession>A0A0A9HDN0</accession>
<reference evidence="1" key="2">
    <citation type="journal article" date="2015" name="Data Brief">
        <title>Shoot transcriptome of the giant reed, Arundo donax.</title>
        <authorList>
            <person name="Barrero R.A."/>
            <person name="Guerrero F.D."/>
            <person name="Moolhuijzen P."/>
            <person name="Goolsby J.A."/>
            <person name="Tidwell J."/>
            <person name="Bellgard S.E."/>
            <person name="Bellgard M.I."/>
        </authorList>
    </citation>
    <scope>NUCLEOTIDE SEQUENCE</scope>
    <source>
        <tissue evidence="1">Shoot tissue taken approximately 20 cm above the soil surface</tissue>
    </source>
</reference>
<organism evidence="1">
    <name type="scientific">Arundo donax</name>
    <name type="common">Giant reed</name>
    <name type="synonym">Donax arundinaceus</name>
    <dbReference type="NCBI Taxonomy" id="35708"/>
    <lineage>
        <taxon>Eukaryota</taxon>
        <taxon>Viridiplantae</taxon>
        <taxon>Streptophyta</taxon>
        <taxon>Embryophyta</taxon>
        <taxon>Tracheophyta</taxon>
        <taxon>Spermatophyta</taxon>
        <taxon>Magnoliopsida</taxon>
        <taxon>Liliopsida</taxon>
        <taxon>Poales</taxon>
        <taxon>Poaceae</taxon>
        <taxon>PACMAD clade</taxon>
        <taxon>Arundinoideae</taxon>
        <taxon>Arundineae</taxon>
        <taxon>Arundo</taxon>
    </lineage>
</organism>
<evidence type="ECO:0000313" key="1">
    <source>
        <dbReference type="EMBL" id="JAE34857.1"/>
    </source>
</evidence>
<sequence>MLPCHPCQTSGATTHAEHGCMPAFSMSFLSSQCAGSRTRARR</sequence>
<name>A0A0A9HDN0_ARUDO</name>
<protein>
    <submittedName>
        <fullName evidence="1">Uncharacterized protein</fullName>
    </submittedName>
</protein>
<proteinExistence type="predicted"/>
<reference evidence="1" key="1">
    <citation type="submission" date="2014-09" db="EMBL/GenBank/DDBJ databases">
        <authorList>
            <person name="Magalhaes I.L.F."/>
            <person name="Oliveira U."/>
            <person name="Santos F.R."/>
            <person name="Vidigal T.H.D.A."/>
            <person name="Brescovit A.D."/>
            <person name="Santos A.J."/>
        </authorList>
    </citation>
    <scope>NUCLEOTIDE SEQUENCE</scope>
    <source>
        <tissue evidence="1">Shoot tissue taken approximately 20 cm above the soil surface</tissue>
    </source>
</reference>
<dbReference type="AlphaFoldDB" id="A0A0A9HDN0"/>
<dbReference type="EMBL" id="GBRH01163039">
    <property type="protein sequence ID" value="JAE34857.1"/>
    <property type="molecule type" value="Transcribed_RNA"/>
</dbReference>